<accession>A0A6M3IZS1</accession>
<name>A0A6M3IZS1_9ZZZZ</name>
<sequence>MKQLILALLIILLAIPAYAANSSIEEQVESYRAGDLEIVEVVFTIVGDDGNGSIADTAMAFDATGYYLYNVEADPGATKPDAADVLVMTASGRDLLAGGGANLIHADNTQSMSGAMPFFEIVTGVLTLDVDNQGTNSATYTVKLTFIK</sequence>
<dbReference type="AlphaFoldDB" id="A0A6M3IZS1"/>
<gene>
    <name evidence="1" type="ORF">MM415B00664_0031</name>
</gene>
<dbReference type="EMBL" id="MT141488">
    <property type="protein sequence ID" value="QJA63040.1"/>
    <property type="molecule type" value="Genomic_DNA"/>
</dbReference>
<evidence type="ECO:0000313" key="1">
    <source>
        <dbReference type="EMBL" id="QJA63040.1"/>
    </source>
</evidence>
<reference evidence="1" key="1">
    <citation type="submission" date="2020-03" db="EMBL/GenBank/DDBJ databases">
        <title>The deep terrestrial virosphere.</title>
        <authorList>
            <person name="Holmfeldt K."/>
            <person name="Nilsson E."/>
            <person name="Simone D."/>
            <person name="Lopez-Fernandez M."/>
            <person name="Wu X."/>
            <person name="de Brujin I."/>
            <person name="Lundin D."/>
            <person name="Andersson A."/>
            <person name="Bertilsson S."/>
            <person name="Dopson M."/>
        </authorList>
    </citation>
    <scope>NUCLEOTIDE SEQUENCE</scope>
    <source>
        <strain evidence="1">MM415B00664</strain>
    </source>
</reference>
<protein>
    <submittedName>
        <fullName evidence="1">Uncharacterized protein</fullName>
    </submittedName>
</protein>
<organism evidence="1">
    <name type="scientific">viral metagenome</name>
    <dbReference type="NCBI Taxonomy" id="1070528"/>
    <lineage>
        <taxon>unclassified sequences</taxon>
        <taxon>metagenomes</taxon>
        <taxon>organismal metagenomes</taxon>
    </lineage>
</organism>
<proteinExistence type="predicted"/>